<evidence type="ECO:0000256" key="1">
    <source>
        <dbReference type="ARBA" id="ARBA00001971"/>
    </source>
</evidence>
<proteinExistence type="inferred from homology"/>
<dbReference type="InterPro" id="IPR001128">
    <property type="entry name" value="Cyt_P450"/>
</dbReference>
<dbReference type="GO" id="GO:0005506">
    <property type="term" value="F:iron ion binding"/>
    <property type="evidence" value="ECO:0007669"/>
    <property type="project" value="InterPro"/>
</dbReference>
<keyword evidence="15" id="KW-1185">Reference proteome</keyword>
<keyword evidence="5" id="KW-0349">Heme</keyword>
<evidence type="ECO:0000256" key="6">
    <source>
        <dbReference type="ARBA" id="ARBA00022723"/>
    </source>
</evidence>
<keyword evidence="10" id="KW-0408">Iron</keyword>
<dbReference type="GO" id="GO:0005789">
    <property type="term" value="C:endoplasmic reticulum membrane"/>
    <property type="evidence" value="ECO:0007669"/>
    <property type="project" value="UniProtKB-SubCell"/>
</dbReference>
<dbReference type="PANTHER" id="PTHR24292">
    <property type="entry name" value="CYTOCHROME P450"/>
    <property type="match status" value="1"/>
</dbReference>
<evidence type="ECO:0000256" key="13">
    <source>
        <dbReference type="SAM" id="MobiDB-lite"/>
    </source>
</evidence>
<feature type="compositionally biased region" description="Basic and acidic residues" evidence="13">
    <location>
        <begin position="309"/>
        <end position="322"/>
    </location>
</feature>
<evidence type="ECO:0000313" key="15">
    <source>
        <dbReference type="Proteomes" id="UP001378592"/>
    </source>
</evidence>
<protein>
    <recommendedName>
        <fullName evidence="16">Cytochrome P450</fullName>
    </recommendedName>
</protein>
<comment type="similarity">
    <text evidence="4">Belongs to the cytochrome P450 family.</text>
</comment>
<evidence type="ECO:0000256" key="9">
    <source>
        <dbReference type="ARBA" id="ARBA00023002"/>
    </source>
</evidence>
<dbReference type="EMBL" id="JAZDUA010000806">
    <property type="protein sequence ID" value="KAK7789229.1"/>
    <property type="molecule type" value="Genomic_DNA"/>
</dbReference>
<comment type="subcellular location">
    <subcellularLocation>
        <location evidence="3">Endoplasmic reticulum membrane</location>
        <topology evidence="3">Peripheral membrane protein</topology>
    </subcellularLocation>
    <subcellularLocation>
        <location evidence="2">Microsome membrane</location>
        <topology evidence="2">Peripheral membrane protein</topology>
    </subcellularLocation>
</comment>
<keyword evidence="9" id="KW-0560">Oxidoreductase</keyword>
<keyword evidence="6" id="KW-0479">Metal-binding</keyword>
<evidence type="ECO:0000256" key="8">
    <source>
        <dbReference type="ARBA" id="ARBA00022848"/>
    </source>
</evidence>
<keyword evidence="12" id="KW-0472">Membrane</keyword>
<keyword evidence="11" id="KW-0503">Monooxygenase</keyword>
<evidence type="ECO:0008006" key="16">
    <source>
        <dbReference type="Google" id="ProtNLM"/>
    </source>
</evidence>
<evidence type="ECO:0000256" key="10">
    <source>
        <dbReference type="ARBA" id="ARBA00023004"/>
    </source>
</evidence>
<dbReference type="GO" id="GO:0020037">
    <property type="term" value="F:heme binding"/>
    <property type="evidence" value="ECO:0007669"/>
    <property type="project" value="InterPro"/>
</dbReference>
<dbReference type="PANTHER" id="PTHR24292:SF100">
    <property type="entry name" value="CYTOCHROME P450 6A16, ISOFORM B-RELATED"/>
    <property type="match status" value="1"/>
</dbReference>
<sequence length="333" mass="37839">MELSLSALSLSPWALAWGALLVALSAAAAGVWAWQATFWQRRGVPTLPMDPLLGHARDRLLLRVSAGELFENLYRRLAPHPFGGVFQFLGPTLVVRDPELIKQIMVRDFSHFEERGRIVNEKTNPLSAHLFSLDGPRWRRLRVKLTPTFTSGKMKMMFGLMHGCALELRAFLRDAARRRHVVEMKDVVAKFTTDVIGTCAFGLQFNSLADPDSEFRRMGKAIFEPSLSLAIRETVGMFIPQIDRIIKLPPTHVADFFIRVVKETVDYREKNNIKRNDFMQLLIELRNKAQLLDDYENTELSSTQNEPPKVSKTENGTSKDSDDIGRYLIVGLK</sequence>
<name>A0AAN9YY39_9ORTH</name>
<comment type="cofactor">
    <cofactor evidence="1">
        <name>heme</name>
        <dbReference type="ChEBI" id="CHEBI:30413"/>
    </cofactor>
</comment>
<dbReference type="AlphaFoldDB" id="A0AAN9YY39"/>
<dbReference type="InterPro" id="IPR002402">
    <property type="entry name" value="Cyt_P450_E_grp-II"/>
</dbReference>
<gene>
    <name evidence="14" type="ORF">R5R35_007054</name>
</gene>
<evidence type="ECO:0000256" key="4">
    <source>
        <dbReference type="ARBA" id="ARBA00010617"/>
    </source>
</evidence>
<comment type="caution">
    <text evidence="14">The sequence shown here is derived from an EMBL/GenBank/DDBJ whole genome shotgun (WGS) entry which is preliminary data.</text>
</comment>
<accession>A0AAN9YY39</accession>
<dbReference type="GO" id="GO:0016705">
    <property type="term" value="F:oxidoreductase activity, acting on paired donors, with incorporation or reduction of molecular oxygen"/>
    <property type="evidence" value="ECO:0007669"/>
    <property type="project" value="InterPro"/>
</dbReference>
<evidence type="ECO:0000256" key="3">
    <source>
        <dbReference type="ARBA" id="ARBA00004406"/>
    </source>
</evidence>
<dbReference type="PRINTS" id="PR00464">
    <property type="entry name" value="EP450II"/>
</dbReference>
<dbReference type="Gene3D" id="1.10.630.10">
    <property type="entry name" value="Cytochrome P450"/>
    <property type="match status" value="1"/>
</dbReference>
<dbReference type="SUPFAM" id="SSF48264">
    <property type="entry name" value="Cytochrome P450"/>
    <property type="match status" value="1"/>
</dbReference>
<evidence type="ECO:0000256" key="2">
    <source>
        <dbReference type="ARBA" id="ARBA00004174"/>
    </source>
</evidence>
<keyword evidence="8" id="KW-0492">Microsome</keyword>
<dbReference type="InterPro" id="IPR036396">
    <property type="entry name" value="Cyt_P450_sf"/>
</dbReference>
<dbReference type="Pfam" id="PF00067">
    <property type="entry name" value="p450"/>
    <property type="match status" value="1"/>
</dbReference>
<dbReference type="GO" id="GO:0004497">
    <property type="term" value="F:monooxygenase activity"/>
    <property type="evidence" value="ECO:0007669"/>
    <property type="project" value="UniProtKB-KW"/>
</dbReference>
<organism evidence="14 15">
    <name type="scientific">Gryllus longicercus</name>
    <dbReference type="NCBI Taxonomy" id="2509291"/>
    <lineage>
        <taxon>Eukaryota</taxon>
        <taxon>Metazoa</taxon>
        <taxon>Ecdysozoa</taxon>
        <taxon>Arthropoda</taxon>
        <taxon>Hexapoda</taxon>
        <taxon>Insecta</taxon>
        <taxon>Pterygota</taxon>
        <taxon>Neoptera</taxon>
        <taxon>Polyneoptera</taxon>
        <taxon>Orthoptera</taxon>
        <taxon>Ensifera</taxon>
        <taxon>Gryllidea</taxon>
        <taxon>Grylloidea</taxon>
        <taxon>Gryllidae</taxon>
        <taxon>Gryllinae</taxon>
        <taxon>Gryllus</taxon>
    </lineage>
</organism>
<reference evidence="14 15" key="1">
    <citation type="submission" date="2024-03" db="EMBL/GenBank/DDBJ databases">
        <title>The genome assembly and annotation of the cricket Gryllus longicercus Weissman &amp; Gray.</title>
        <authorList>
            <person name="Szrajer S."/>
            <person name="Gray D."/>
            <person name="Ylla G."/>
        </authorList>
    </citation>
    <scope>NUCLEOTIDE SEQUENCE [LARGE SCALE GENOMIC DNA]</scope>
    <source>
        <strain evidence="14">DAG 2021-001</strain>
        <tissue evidence="14">Whole body minus gut</tissue>
    </source>
</reference>
<evidence type="ECO:0000256" key="5">
    <source>
        <dbReference type="ARBA" id="ARBA00022617"/>
    </source>
</evidence>
<dbReference type="InterPro" id="IPR050476">
    <property type="entry name" value="Insect_CytP450_Detox"/>
</dbReference>
<keyword evidence="7" id="KW-0256">Endoplasmic reticulum</keyword>
<evidence type="ECO:0000256" key="7">
    <source>
        <dbReference type="ARBA" id="ARBA00022824"/>
    </source>
</evidence>
<evidence type="ECO:0000313" key="14">
    <source>
        <dbReference type="EMBL" id="KAK7789229.1"/>
    </source>
</evidence>
<dbReference type="Proteomes" id="UP001378592">
    <property type="component" value="Unassembled WGS sequence"/>
</dbReference>
<feature type="region of interest" description="Disordered" evidence="13">
    <location>
        <begin position="297"/>
        <end position="322"/>
    </location>
</feature>
<evidence type="ECO:0000256" key="11">
    <source>
        <dbReference type="ARBA" id="ARBA00023033"/>
    </source>
</evidence>
<evidence type="ECO:0000256" key="12">
    <source>
        <dbReference type="ARBA" id="ARBA00023136"/>
    </source>
</evidence>